<reference evidence="1" key="1">
    <citation type="journal article" date="2022" name="bioRxiv">
        <title>Genomics of Preaxostyla Flagellates Illuminates Evolutionary Transitions and the Path Towards Mitochondrial Loss.</title>
        <authorList>
            <person name="Novak L.V.F."/>
            <person name="Treitli S.C."/>
            <person name="Pyrih J."/>
            <person name="Halakuc P."/>
            <person name="Pipaliya S.V."/>
            <person name="Vacek V."/>
            <person name="Brzon O."/>
            <person name="Soukal P."/>
            <person name="Eme L."/>
            <person name="Dacks J.B."/>
            <person name="Karnkowska A."/>
            <person name="Elias M."/>
            <person name="Hampl V."/>
        </authorList>
    </citation>
    <scope>NUCLEOTIDE SEQUENCE</scope>
    <source>
        <strain evidence="1">RCP-MX</strain>
    </source>
</reference>
<sequence length="182" mass="19046">MKVLFPKGAGFEALKSLIARQFAPNPVVGEISYLSEGETFAITTDEALEGYLQESPLPPLKISLSSAPTHHHLREAPPPVISPNPASNNETLVASLDPLPPAPVCTVRLEASGYPPKVIEIPEQQAGSMPLDVFMGLVAGQYEGLSITGAPSIEPAPSRAGTGLVDSDEALRALLTASLASR</sequence>
<gene>
    <name evidence="1" type="ORF">PAPYR_6076</name>
</gene>
<evidence type="ECO:0000313" key="1">
    <source>
        <dbReference type="EMBL" id="KAJ4458256.1"/>
    </source>
</evidence>
<name>A0ABQ8UIJ6_9EUKA</name>
<keyword evidence="2" id="KW-1185">Reference proteome</keyword>
<dbReference type="Proteomes" id="UP001141327">
    <property type="component" value="Unassembled WGS sequence"/>
</dbReference>
<accession>A0ABQ8UIJ6</accession>
<evidence type="ECO:0008006" key="3">
    <source>
        <dbReference type="Google" id="ProtNLM"/>
    </source>
</evidence>
<comment type="caution">
    <text evidence="1">The sequence shown here is derived from an EMBL/GenBank/DDBJ whole genome shotgun (WGS) entry which is preliminary data.</text>
</comment>
<evidence type="ECO:0000313" key="2">
    <source>
        <dbReference type="Proteomes" id="UP001141327"/>
    </source>
</evidence>
<protein>
    <recommendedName>
        <fullName evidence="3">PB1 domain-containing protein</fullName>
    </recommendedName>
</protein>
<proteinExistence type="predicted"/>
<organism evidence="1 2">
    <name type="scientific">Paratrimastix pyriformis</name>
    <dbReference type="NCBI Taxonomy" id="342808"/>
    <lineage>
        <taxon>Eukaryota</taxon>
        <taxon>Metamonada</taxon>
        <taxon>Preaxostyla</taxon>
        <taxon>Paratrimastigidae</taxon>
        <taxon>Paratrimastix</taxon>
    </lineage>
</organism>
<dbReference type="EMBL" id="JAPMOS010000032">
    <property type="protein sequence ID" value="KAJ4458256.1"/>
    <property type="molecule type" value="Genomic_DNA"/>
</dbReference>